<proteinExistence type="predicted"/>
<dbReference type="Proteomes" id="UP000620156">
    <property type="component" value="Unassembled WGS sequence"/>
</dbReference>
<gene>
    <name evidence="1" type="ORF">GCM10010145_20370</name>
</gene>
<evidence type="ECO:0000313" key="2">
    <source>
        <dbReference type="Proteomes" id="UP000620156"/>
    </source>
</evidence>
<reference evidence="1" key="1">
    <citation type="journal article" date="2014" name="Int. J. Syst. Evol. Microbiol.">
        <title>Complete genome sequence of Corynebacterium casei LMG S-19264T (=DSM 44701T), isolated from a smear-ripened cheese.</title>
        <authorList>
            <consortium name="US DOE Joint Genome Institute (JGI-PGF)"/>
            <person name="Walter F."/>
            <person name="Albersmeier A."/>
            <person name="Kalinowski J."/>
            <person name="Ruckert C."/>
        </authorList>
    </citation>
    <scope>NUCLEOTIDE SEQUENCE</scope>
    <source>
        <strain evidence="1">JCM 3131</strain>
    </source>
</reference>
<protein>
    <submittedName>
        <fullName evidence="1">Uncharacterized protein</fullName>
    </submittedName>
</protein>
<accession>A0A918BCH0</accession>
<organism evidence="1 2">
    <name type="scientific">Streptomyces ruber</name>
    <dbReference type="NCBI Taxonomy" id="83378"/>
    <lineage>
        <taxon>Bacteria</taxon>
        <taxon>Bacillati</taxon>
        <taxon>Actinomycetota</taxon>
        <taxon>Actinomycetes</taxon>
        <taxon>Kitasatosporales</taxon>
        <taxon>Streptomycetaceae</taxon>
        <taxon>Streptomyces</taxon>
    </lineage>
</organism>
<dbReference type="EMBL" id="BMQK01000003">
    <property type="protein sequence ID" value="GGQ51127.1"/>
    <property type="molecule type" value="Genomic_DNA"/>
</dbReference>
<comment type="caution">
    <text evidence="1">The sequence shown here is derived from an EMBL/GenBank/DDBJ whole genome shotgun (WGS) entry which is preliminary data.</text>
</comment>
<keyword evidence="2" id="KW-1185">Reference proteome</keyword>
<sequence length="69" mass="7849">MIIIVAVLLLPAMWGLLLGMTWWEDRLFDEAAAGTPRHARVRHHLRLIRGGRDTRENPVGVPVRQRDAA</sequence>
<dbReference type="AlphaFoldDB" id="A0A918BCH0"/>
<reference evidence="1" key="2">
    <citation type="submission" date="2020-09" db="EMBL/GenBank/DDBJ databases">
        <authorList>
            <person name="Sun Q."/>
            <person name="Ohkuma M."/>
        </authorList>
    </citation>
    <scope>NUCLEOTIDE SEQUENCE</scope>
    <source>
        <strain evidence="1">JCM 3131</strain>
    </source>
</reference>
<name>A0A918BCH0_9ACTN</name>
<evidence type="ECO:0000313" key="1">
    <source>
        <dbReference type="EMBL" id="GGQ51127.1"/>
    </source>
</evidence>
<dbReference type="RefSeq" id="WP_189216367.1">
    <property type="nucleotide sequence ID" value="NZ_BMQK01000003.1"/>
</dbReference>